<dbReference type="PIRSF" id="PIRSF029394">
    <property type="entry name" value="UCP029394"/>
    <property type="match status" value="1"/>
</dbReference>
<proteinExistence type="predicted"/>
<gene>
    <name evidence="2" type="ORF">G3576_01455</name>
</gene>
<name>A0A6M1LEF7_9PROT</name>
<evidence type="ECO:0000313" key="3">
    <source>
        <dbReference type="Proteomes" id="UP000475385"/>
    </source>
</evidence>
<evidence type="ECO:0000259" key="1">
    <source>
        <dbReference type="Pfam" id="PF14534"/>
    </source>
</evidence>
<dbReference type="Gene3D" id="3.10.450.50">
    <property type="match status" value="1"/>
</dbReference>
<protein>
    <submittedName>
        <fullName evidence="2">DUF4440 domain-containing protein</fullName>
    </submittedName>
</protein>
<organism evidence="2 3">
    <name type="scientific">Falsiroseomonas algicola</name>
    <dbReference type="NCBI Taxonomy" id="2716930"/>
    <lineage>
        <taxon>Bacteria</taxon>
        <taxon>Pseudomonadati</taxon>
        <taxon>Pseudomonadota</taxon>
        <taxon>Alphaproteobacteria</taxon>
        <taxon>Acetobacterales</taxon>
        <taxon>Roseomonadaceae</taxon>
        <taxon>Falsiroseomonas</taxon>
    </lineage>
</organism>
<feature type="domain" description="DUF4440" evidence="1">
    <location>
        <begin position="16"/>
        <end position="97"/>
    </location>
</feature>
<dbReference type="InterPro" id="IPR027843">
    <property type="entry name" value="DUF4440"/>
</dbReference>
<dbReference type="Proteomes" id="UP000475385">
    <property type="component" value="Unassembled WGS sequence"/>
</dbReference>
<dbReference type="Pfam" id="PF14534">
    <property type="entry name" value="DUF4440"/>
    <property type="match status" value="1"/>
</dbReference>
<keyword evidence="3" id="KW-1185">Reference proteome</keyword>
<reference evidence="2 3" key="1">
    <citation type="submission" date="2020-03" db="EMBL/GenBank/DDBJ databases">
        <title>Roseomonas stagni sp. nov., isolated from pond water in Japan.</title>
        <authorList>
            <person name="Furuhata K."/>
            <person name="Miyamoto H."/>
            <person name="Goto K."/>
        </authorList>
    </citation>
    <scope>NUCLEOTIDE SEQUENCE [LARGE SCALE GENOMIC DNA]</scope>
    <source>
        <strain evidence="2 3">PeD5</strain>
    </source>
</reference>
<sequence>MTSTRNEACAAEIVALHQVFEAWLGAPGTGDFSRFEAAFAEGFQMVLPSGARFDRAGILDFLRKARAVRGPGFRIAVEDMATVHEAPGLALMHYVERQWFGTQETARRAAALFDTTATPPRWLFVQETWVTPPAA</sequence>
<dbReference type="AlphaFoldDB" id="A0A6M1LEF7"/>
<accession>A0A6M1LEF7</accession>
<comment type="caution">
    <text evidence="2">The sequence shown here is derived from an EMBL/GenBank/DDBJ whole genome shotgun (WGS) entry which is preliminary data.</text>
</comment>
<evidence type="ECO:0000313" key="2">
    <source>
        <dbReference type="EMBL" id="NGM18660.1"/>
    </source>
</evidence>
<dbReference type="RefSeq" id="WP_164692542.1">
    <property type="nucleotide sequence ID" value="NZ_JAAIKB010000001.1"/>
</dbReference>
<dbReference type="InterPro" id="IPR032710">
    <property type="entry name" value="NTF2-like_dom_sf"/>
</dbReference>
<dbReference type="EMBL" id="JAAIKB010000001">
    <property type="protein sequence ID" value="NGM18660.1"/>
    <property type="molecule type" value="Genomic_DNA"/>
</dbReference>
<dbReference type="InterPro" id="IPR016918">
    <property type="entry name" value="UCP029394"/>
</dbReference>
<dbReference type="SUPFAM" id="SSF54427">
    <property type="entry name" value="NTF2-like"/>
    <property type="match status" value="1"/>
</dbReference>